<dbReference type="Proteomes" id="UP000254978">
    <property type="component" value="Unassembled WGS sequence"/>
</dbReference>
<keyword evidence="3" id="KW-1185">Reference proteome</keyword>
<dbReference type="InterPro" id="IPR010982">
    <property type="entry name" value="Lambda_DNA-bd_dom_sf"/>
</dbReference>
<gene>
    <name evidence="2" type="ORF">NCTC10821_00087</name>
</gene>
<dbReference type="PANTHER" id="PTHR35010:SF2">
    <property type="entry name" value="BLL4672 PROTEIN"/>
    <property type="match status" value="1"/>
</dbReference>
<dbReference type="GO" id="GO:0003677">
    <property type="term" value="F:DNA binding"/>
    <property type="evidence" value="ECO:0007669"/>
    <property type="project" value="InterPro"/>
</dbReference>
<dbReference type="InterPro" id="IPR041413">
    <property type="entry name" value="MLTR_LBD"/>
</dbReference>
<dbReference type="Pfam" id="PF17765">
    <property type="entry name" value="MLTR_LBD"/>
    <property type="match status" value="1"/>
</dbReference>
<dbReference type="InterPro" id="IPR001387">
    <property type="entry name" value="Cro/C1-type_HTH"/>
</dbReference>
<organism evidence="2 3">
    <name type="scientific">Mycolicibacterium tokaiense</name>
    <dbReference type="NCBI Taxonomy" id="39695"/>
    <lineage>
        <taxon>Bacteria</taxon>
        <taxon>Bacillati</taxon>
        <taxon>Actinomycetota</taxon>
        <taxon>Actinomycetes</taxon>
        <taxon>Mycobacteriales</taxon>
        <taxon>Mycobacteriaceae</taxon>
        <taxon>Mycolicibacterium</taxon>
    </lineage>
</organism>
<dbReference type="Pfam" id="PF13560">
    <property type="entry name" value="HTH_31"/>
    <property type="match status" value="1"/>
</dbReference>
<evidence type="ECO:0000313" key="2">
    <source>
        <dbReference type="EMBL" id="STZ56594.1"/>
    </source>
</evidence>
<proteinExistence type="predicted"/>
<dbReference type="Gene3D" id="3.30.450.180">
    <property type="match status" value="1"/>
</dbReference>
<sequence length="282" mass="30923">MTASSGRRGTDLGAYLRSRRHALEPEQVGLPRGRRQVQGLRREEVATLAAISSDYYTRLEQGRESHPSAQLLEALARVLHLNTDERLHLFRLAGADPTARVGPGATAVAEPTRALLQRWSSTPAFVYNDAQDILAANGLGHALHQGFSASDNFARMIFLDPEGKRFFVDWDQIALATAASLRQAWGKRYSRAAVQSVVDELLSASHSFEAMWNSHHVVDKGHHTKALQHPAVGTVILDYHTFDIPAAREQHLLVCDATPGSTSESALRQLAETIELAPTLGL</sequence>
<dbReference type="CDD" id="cd00093">
    <property type="entry name" value="HTH_XRE"/>
    <property type="match status" value="1"/>
</dbReference>
<feature type="domain" description="HTH cro/C1-type" evidence="1">
    <location>
        <begin position="35"/>
        <end position="86"/>
    </location>
</feature>
<evidence type="ECO:0000259" key="1">
    <source>
        <dbReference type="PROSITE" id="PS50943"/>
    </source>
</evidence>
<dbReference type="SUPFAM" id="SSF47413">
    <property type="entry name" value="lambda repressor-like DNA-binding domains"/>
    <property type="match status" value="1"/>
</dbReference>
<dbReference type="AlphaFoldDB" id="A0A378T838"/>
<name>A0A378T838_9MYCO</name>
<dbReference type="RefSeq" id="WP_115277114.1">
    <property type="nucleotide sequence ID" value="NZ_AP022600.1"/>
</dbReference>
<dbReference type="EMBL" id="UGQT01000001">
    <property type="protein sequence ID" value="STZ56594.1"/>
    <property type="molecule type" value="Genomic_DNA"/>
</dbReference>
<protein>
    <submittedName>
        <fullName evidence="2">XRE family transcriptional regulator</fullName>
    </submittedName>
</protein>
<dbReference type="Gene3D" id="1.10.260.40">
    <property type="entry name" value="lambda repressor-like DNA-binding domains"/>
    <property type="match status" value="1"/>
</dbReference>
<accession>A0A378T838</accession>
<reference evidence="2 3" key="1">
    <citation type="submission" date="2018-06" db="EMBL/GenBank/DDBJ databases">
        <authorList>
            <consortium name="Pathogen Informatics"/>
            <person name="Doyle S."/>
        </authorList>
    </citation>
    <scope>NUCLEOTIDE SEQUENCE [LARGE SCALE GENOMIC DNA]</scope>
    <source>
        <strain evidence="2 3">NCTC10821</strain>
    </source>
</reference>
<dbReference type="PROSITE" id="PS50943">
    <property type="entry name" value="HTH_CROC1"/>
    <property type="match status" value="1"/>
</dbReference>
<dbReference type="SMART" id="SM00530">
    <property type="entry name" value="HTH_XRE"/>
    <property type="match status" value="1"/>
</dbReference>
<dbReference type="PANTHER" id="PTHR35010">
    <property type="entry name" value="BLL4672 PROTEIN-RELATED"/>
    <property type="match status" value="1"/>
</dbReference>
<evidence type="ECO:0000313" key="3">
    <source>
        <dbReference type="Proteomes" id="UP000254978"/>
    </source>
</evidence>